<dbReference type="AlphaFoldDB" id="A0AAD7NUF5"/>
<keyword evidence="2" id="KW-1185">Reference proteome</keyword>
<dbReference type="Proteomes" id="UP001215598">
    <property type="component" value="Unassembled WGS sequence"/>
</dbReference>
<gene>
    <name evidence="1" type="ORF">B0H16DRAFT_1361719</name>
</gene>
<evidence type="ECO:0000313" key="1">
    <source>
        <dbReference type="EMBL" id="KAJ7775524.1"/>
    </source>
</evidence>
<organism evidence="1 2">
    <name type="scientific">Mycena metata</name>
    <dbReference type="NCBI Taxonomy" id="1033252"/>
    <lineage>
        <taxon>Eukaryota</taxon>
        <taxon>Fungi</taxon>
        <taxon>Dikarya</taxon>
        <taxon>Basidiomycota</taxon>
        <taxon>Agaricomycotina</taxon>
        <taxon>Agaricomycetes</taxon>
        <taxon>Agaricomycetidae</taxon>
        <taxon>Agaricales</taxon>
        <taxon>Marasmiineae</taxon>
        <taxon>Mycenaceae</taxon>
        <taxon>Mycena</taxon>
    </lineage>
</organism>
<name>A0AAD7NUF5_9AGAR</name>
<comment type="caution">
    <text evidence="1">The sequence shown here is derived from an EMBL/GenBank/DDBJ whole genome shotgun (WGS) entry which is preliminary data.</text>
</comment>
<dbReference type="Gene3D" id="3.30.710.10">
    <property type="entry name" value="Potassium Channel Kv1.1, Chain A"/>
    <property type="match status" value="1"/>
</dbReference>
<reference evidence="1" key="1">
    <citation type="submission" date="2023-03" db="EMBL/GenBank/DDBJ databases">
        <title>Massive genome expansion in bonnet fungi (Mycena s.s.) driven by repeated elements and novel gene families across ecological guilds.</title>
        <authorList>
            <consortium name="Lawrence Berkeley National Laboratory"/>
            <person name="Harder C.B."/>
            <person name="Miyauchi S."/>
            <person name="Viragh M."/>
            <person name="Kuo A."/>
            <person name="Thoen E."/>
            <person name="Andreopoulos B."/>
            <person name="Lu D."/>
            <person name="Skrede I."/>
            <person name="Drula E."/>
            <person name="Henrissat B."/>
            <person name="Morin E."/>
            <person name="Kohler A."/>
            <person name="Barry K."/>
            <person name="LaButti K."/>
            <person name="Morin E."/>
            <person name="Salamov A."/>
            <person name="Lipzen A."/>
            <person name="Mereny Z."/>
            <person name="Hegedus B."/>
            <person name="Baldrian P."/>
            <person name="Stursova M."/>
            <person name="Weitz H."/>
            <person name="Taylor A."/>
            <person name="Grigoriev I.V."/>
            <person name="Nagy L.G."/>
            <person name="Martin F."/>
            <person name="Kauserud H."/>
        </authorList>
    </citation>
    <scope>NUCLEOTIDE SEQUENCE</scope>
    <source>
        <strain evidence="1">CBHHK182m</strain>
    </source>
</reference>
<proteinExistence type="predicted"/>
<evidence type="ECO:0000313" key="2">
    <source>
        <dbReference type="Proteomes" id="UP001215598"/>
    </source>
</evidence>
<evidence type="ECO:0008006" key="3">
    <source>
        <dbReference type="Google" id="ProtNLM"/>
    </source>
</evidence>
<sequence length="326" mass="37242">MDRRSLSLRPATPDLRKAENLWFKDCGLVIRADNVLFRVSGEILASKSPIFRDMLRIPQPVNGETFEGCPVVCLPDDPIDATAFLRAIFDSEFFEPYPAETDFETIHGVLKLSNKYLVDYLRRRALLHLSSRFPTMLDEWLDPTPASWSIDSSLLIPAINLAREVSALWVLPALFYSLCTSTPHHFRSLARGVPFRGDKLTTLSQSDLELFLEGSHAQRECASSMLQFLWFPEHLQGCSTYARCYGARCAERKYREGLLYELGYQPLELWGEAAWRQLPPAICPTCVERMKSNHQLALNSFWDDLPVKYSLPCWEDLEQMKDGALA</sequence>
<dbReference type="InterPro" id="IPR011333">
    <property type="entry name" value="SKP1/BTB/POZ_sf"/>
</dbReference>
<dbReference type="SUPFAM" id="SSF54695">
    <property type="entry name" value="POZ domain"/>
    <property type="match status" value="1"/>
</dbReference>
<dbReference type="CDD" id="cd18186">
    <property type="entry name" value="BTB_POZ_ZBTB_KLHL-like"/>
    <property type="match status" value="1"/>
</dbReference>
<dbReference type="EMBL" id="JARKIB010000010">
    <property type="protein sequence ID" value="KAJ7775524.1"/>
    <property type="molecule type" value="Genomic_DNA"/>
</dbReference>
<protein>
    <recommendedName>
        <fullName evidence="3">BTB domain-containing protein</fullName>
    </recommendedName>
</protein>
<accession>A0AAD7NUF5</accession>